<evidence type="ECO:0000256" key="3">
    <source>
        <dbReference type="ARBA" id="ARBA00004868"/>
    </source>
</evidence>
<dbReference type="HAMAP" id="MF_00228">
    <property type="entry name" value="Thz_kinase"/>
    <property type="match status" value="1"/>
</dbReference>
<evidence type="ECO:0000256" key="4">
    <source>
        <dbReference type="ARBA" id="ARBA00022679"/>
    </source>
</evidence>
<dbReference type="CDD" id="cd01170">
    <property type="entry name" value="THZ_kinase"/>
    <property type="match status" value="1"/>
</dbReference>
<evidence type="ECO:0000256" key="5">
    <source>
        <dbReference type="ARBA" id="ARBA00022723"/>
    </source>
</evidence>
<keyword evidence="8 11" id="KW-0067">ATP-binding</keyword>
<dbReference type="EMBL" id="QTUA01000001">
    <property type="protein sequence ID" value="REF30690.1"/>
    <property type="molecule type" value="Genomic_DNA"/>
</dbReference>
<dbReference type="GO" id="GO:0004417">
    <property type="term" value="F:hydroxyethylthiazole kinase activity"/>
    <property type="evidence" value="ECO:0007669"/>
    <property type="project" value="UniProtKB-UniRule"/>
</dbReference>
<feature type="binding site" evidence="11">
    <location>
        <position position="166"/>
    </location>
    <ligand>
        <name>ATP</name>
        <dbReference type="ChEBI" id="CHEBI:30616"/>
    </ligand>
</feature>
<comment type="similarity">
    <text evidence="11">Belongs to the Thz kinase family.</text>
</comment>
<gene>
    <name evidence="11" type="primary">thiM</name>
    <name evidence="12" type="ORF">DFJ65_1705</name>
</gene>
<proteinExistence type="inferred from homology"/>
<keyword evidence="4 11" id="KW-0808">Transferase</keyword>
<sequence length="261" mass="26517">MQPETIAAVIEKTRGRDPLVHCIVGPAVAQLVADGLLAAGARPLMTATLAEAPALVQGTDALLVNLGMLSDEATRAVLPTVATAREKHLPWVLDPVAVGPAPVRTTLALNLIRHRPTIVRGNASEVSVLAGGDGGATGPDSVLGSMEVESAAQLVAAQAGCTVAVSGQPDVITDGSRVVRVHNGVPLLTRVTGTGCLLGALTAACSTVADPFDAALTATVWLTVAAEHAAATEHGPGSFRVALVDNLHTLDATTIARQAKW</sequence>
<evidence type="ECO:0000313" key="12">
    <source>
        <dbReference type="EMBL" id="REF30690.1"/>
    </source>
</evidence>
<comment type="catalytic activity">
    <reaction evidence="1 11">
        <text>5-(2-hydroxyethyl)-4-methylthiazole + ATP = 4-methyl-5-(2-phosphooxyethyl)-thiazole + ADP + H(+)</text>
        <dbReference type="Rhea" id="RHEA:24212"/>
        <dbReference type="ChEBI" id="CHEBI:15378"/>
        <dbReference type="ChEBI" id="CHEBI:17957"/>
        <dbReference type="ChEBI" id="CHEBI:30616"/>
        <dbReference type="ChEBI" id="CHEBI:58296"/>
        <dbReference type="ChEBI" id="CHEBI:456216"/>
        <dbReference type="EC" id="2.7.1.50"/>
    </reaction>
</comment>
<dbReference type="Pfam" id="PF02110">
    <property type="entry name" value="HK"/>
    <property type="match status" value="1"/>
</dbReference>
<dbReference type="AlphaFoldDB" id="A0A3D9URR7"/>
<feature type="binding site" evidence="11">
    <location>
        <position position="193"/>
    </location>
    <ligand>
        <name>substrate</name>
    </ligand>
</feature>
<dbReference type="Gene3D" id="3.40.1190.20">
    <property type="match status" value="1"/>
</dbReference>
<evidence type="ECO:0000256" key="11">
    <source>
        <dbReference type="HAMAP-Rule" id="MF_00228"/>
    </source>
</evidence>
<dbReference type="PRINTS" id="PR01099">
    <property type="entry name" value="HYETHTZKNASE"/>
</dbReference>
<evidence type="ECO:0000256" key="8">
    <source>
        <dbReference type="ARBA" id="ARBA00022840"/>
    </source>
</evidence>
<dbReference type="GO" id="GO:0000287">
    <property type="term" value="F:magnesium ion binding"/>
    <property type="evidence" value="ECO:0007669"/>
    <property type="project" value="UniProtKB-UniRule"/>
</dbReference>
<reference evidence="12 13" key="1">
    <citation type="submission" date="2018-08" db="EMBL/GenBank/DDBJ databases">
        <title>Sequencing the genomes of 1000 actinobacteria strains.</title>
        <authorList>
            <person name="Klenk H.-P."/>
        </authorList>
    </citation>
    <scope>NUCLEOTIDE SEQUENCE [LARGE SCALE GENOMIC DNA]</scope>
    <source>
        <strain evidence="12 13">DSM 22967</strain>
    </source>
</reference>
<dbReference type="GO" id="GO:0009229">
    <property type="term" value="P:thiamine diphosphate biosynthetic process"/>
    <property type="evidence" value="ECO:0007669"/>
    <property type="project" value="UniProtKB-UniRule"/>
</dbReference>
<dbReference type="RefSeq" id="WP_115922643.1">
    <property type="nucleotide sequence ID" value="NZ_QTUA01000001.1"/>
</dbReference>
<dbReference type="InterPro" id="IPR029056">
    <property type="entry name" value="Ribokinase-like"/>
</dbReference>
<evidence type="ECO:0000256" key="6">
    <source>
        <dbReference type="ARBA" id="ARBA00022741"/>
    </source>
</evidence>
<keyword evidence="7 11" id="KW-0418">Kinase</keyword>
<evidence type="ECO:0000313" key="13">
    <source>
        <dbReference type="Proteomes" id="UP000256253"/>
    </source>
</evidence>
<keyword evidence="10 11" id="KW-0784">Thiamine biosynthesis</keyword>
<evidence type="ECO:0000256" key="9">
    <source>
        <dbReference type="ARBA" id="ARBA00022842"/>
    </source>
</evidence>
<feature type="binding site" evidence="11">
    <location>
        <position position="45"/>
    </location>
    <ligand>
        <name>substrate</name>
    </ligand>
</feature>
<dbReference type="GO" id="GO:0009228">
    <property type="term" value="P:thiamine biosynthetic process"/>
    <property type="evidence" value="ECO:0007669"/>
    <property type="project" value="UniProtKB-KW"/>
</dbReference>
<dbReference type="PIRSF" id="PIRSF000513">
    <property type="entry name" value="Thz_kinase"/>
    <property type="match status" value="1"/>
</dbReference>
<comment type="cofactor">
    <cofactor evidence="2 11">
        <name>Mg(2+)</name>
        <dbReference type="ChEBI" id="CHEBI:18420"/>
    </cofactor>
</comment>
<dbReference type="UniPathway" id="UPA00060">
    <property type="reaction ID" value="UER00139"/>
</dbReference>
<dbReference type="EC" id="2.7.1.50" evidence="11"/>
<keyword evidence="9 11" id="KW-0460">Magnesium</keyword>
<accession>A0A3D9URR7</accession>
<dbReference type="SUPFAM" id="SSF53613">
    <property type="entry name" value="Ribokinase-like"/>
    <property type="match status" value="1"/>
</dbReference>
<dbReference type="InterPro" id="IPR000417">
    <property type="entry name" value="Hyethyz_kinase"/>
</dbReference>
<feature type="binding site" evidence="11">
    <location>
        <position position="120"/>
    </location>
    <ligand>
        <name>ATP</name>
        <dbReference type="ChEBI" id="CHEBI:30616"/>
    </ligand>
</feature>
<dbReference type="NCBIfam" id="NF006830">
    <property type="entry name" value="PRK09355.1"/>
    <property type="match status" value="1"/>
</dbReference>
<name>A0A3D9URR7_9MICO</name>
<protein>
    <recommendedName>
        <fullName evidence="11">Hydroxyethylthiazole kinase</fullName>
        <ecNumber evidence="11">2.7.1.50</ecNumber>
    </recommendedName>
    <alternativeName>
        <fullName evidence="11">4-methyl-5-beta-hydroxyethylthiazole kinase</fullName>
        <shortName evidence="11">TH kinase</shortName>
        <shortName evidence="11">Thz kinase</shortName>
    </alternativeName>
</protein>
<organism evidence="12 13">
    <name type="scientific">Calidifontibacter indicus</name>
    <dbReference type="NCBI Taxonomy" id="419650"/>
    <lineage>
        <taxon>Bacteria</taxon>
        <taxon>Bacillati</taxon>
        <taxon>Actinomycetota</taxon>
        <taxon>Actinomycetes</taxon>
        <taxon>Micrococcales</taxon>
        <taxon>Dermacoccaceae</taxon>
        <taxon>Calidifontibacter</taxon>
    </lineage>
</organism>
<keyword evidence="6 11" id="KW-0547">Nucleotide-binding</keyword>
<keyword evidence="13" id="KW-1185">Reference proteome</keyword>
<evidence type="ECO:0000256" key="1">
    <source>
        <dbReference type="ARBA" id="ARBA00001771"/>
    </source>
</evidence>
<comment type="function">
    <text evidence="11">Catalyzes the phosphorylation of the hydroxyl group of 4-methyl-5-beta-hydroxyethylthiazole (THZ).</text>
</comment>
<evidence type="ECO:0000256" key="7">
    <source>
        <dbReference type="ARBA" id="ARBA00022777"/>
    </source>
</evidence>
<dbReference type="GO" id="GO:0005524">
    <property type="term" value="F:ATP binding"/>
    <property type="evidence" value="ECO:0007669"/>
    <property type="project" value="UniProtKB-UniRule"/>
</dbReference>
<keyword evidence="5 11" id="KW-0479">Metal-binding</keyword>
<dbReference type="OrthoDB" id="8909021at2"/>
<evidence type="ECO:0000256" key="2">
    <source>
        <dbReference type="ARBA" id="ARBA00001946"/>
    </source>
</evidence>
<dbReference type="Proteomes" id="UP000256253">
    <property type="component" value="Unassembled WGS sequence"/>
</dbReference>
<evidence type="ECO:0000256" key="10">
    <source>
        <dbReference type="ARBA" id="ARBA00022977"/>
    </source>
</evidence>
<comment type="pathway">
    <text evidence="3 11">Cofactor biosynthesis; thiamine diphosphate biosynthesis; 4-methyl-5-(2-phosphoethyl)-thiazole from 5-(2-hydroxyethyl)-4-methylthiazole: step 1/1.</text>
</comment>
<comment type="caution">
    <text evidence="12">The sequence shown here is derived from an EMBL/GenBank/DDBJ whole genome shotgun (WGS) entry which is preliminary data.</text>
</comment>